<evidence type="ECO:0000313" key="1">
    <source>
        <dbReference type="EMBL" id="KAF3439036.1"/>
    </source>
</evidence>
<keyword evidence="2" id="KW-1185">Reference proteome</keyword>
<dbReference type="Proteomes" id="UP000796880">
    <property type="component" value="Unassembled WGS sequence"/>
</dbReference>
<comment type="caution">
    <text evidence="1">The sequence shown here is derived from an EMBL/GenBank/DDBJ whole genome shotgun (WGS) entry which is preliminary data.</text>
</comment>
<protein>
    <submittedName>
        <fullName evidence="1">Uncharacterized protein</fullName>
    </submittedName>
</protein>
<dbReference type="AlphaFoldDB" id="A0A8K0E2C4"/>
<organism evidence="1 2">
    <name type="scientific">Rhamnella rubrinervis</name>
    <dbReference type="NCBI Taxonomy" id="2594499"/>
    <lineage>
        <taxon>Eukaryota</taxon>
        <taxon>Viridiplantae</taxon>
        <taxon>Streptophyta</taxon>
        <taxon>Embryophyta</taxon>
        <taxon>Tracheophyta</taxon>
        <taxon>Spermatophyta</taxon>
        <taxon>Magnoliopsida</taxon>
        <taxon>eudicotyledons</taxon>
        <taxon>Gunneridae</taxon>
        <taxon>Pentapetalae</taxon>
        <taxon>rosids</taxon>
        <taxon>fabids</taxon>
        <taxon>Rosales</taxon>
        <taxon>Rhamnaceae</taxon>
        <taxon>rhamnoid group</taxon>
        <taxon>Rhamneae</taxon>
        <taxon>Rhamnella</taxon>
    </lineage>
</organism>
<accession>A0A8K0E2C4</accession>
<name>A0A8K0E2C4_9ROSA</name>
<evidence type="ECO:0000313" key="2">
    <source>
        <dbReference type="Proteomes" id="UP000796880"/>
    </source>
</evidence>
<sequence>MLMMRWKESSPILKRSRADPPIEESALKVQADNFWLGMSNLSCTTCRFVQEAFGEEDKVEVAGSFETRKVRGRKPKGFVVGDLSTKVATEF</sequence>
<reference evidence="1" key="1">
    <citation type="submission" date="2020-03" db="EMBL/GenBank/DDBJ databases">
        <title>A high-quality chromosome-level genome assembly of a woody plant with both climbing and erect habits, Rhamnella rubrinervis.</title>
        <authorList>
            <person name="Lu Z."/>
            <person name="Yang Y."/>
            <person name="Zhu X."/>
            <person name="Sun Y."/>
        </authorList>
    </citation>
    <scope>NUCLEOTIDE SEQUENCE</scope>
    <source>
        <strain evidence="1">BYM</strain>
        <tissue evidence="1">Leaf</tissue>
    </source>
</reference>
<proteinExistence type="predicted"/>
<gene>
    <name evidence="1" type="ORF">FNV43_RR17311</name>
</gene>
<dbReference type="EMBL" id="VOIH02000008">
    <property type="protein sequence ID" value="KAF3439036.1"/>
    <property type="molecule type" value="Genomic_DNA"/>
</dbReference>